<dbReference type="RefSeq" id="WP_306973881.1">
    <property type="nucleotide sequence ID" value="NZ_JAUSTQ010000001.1"/>
</dbReference>
<gene>
    <name evidence="2" type="ORF">J2S77_000241</name>
</gene>
<dbReference type="Proteomes" id="UP001224359">
    <property type="component" value="Unassembled WGS sequence"/>
</dbReference>
<evidence type="ECO:0000313" key="3">
    <source>
        <dbReference type="Proteomes" id="UP001224359"/>
    </source>
</evidence>
<dbReference type="Gene3D" id="3.40.50.720">
    <property type="entry name" value="NAD(P)-binding Rossmann-like Domain"/>
    <property type="match status" value="1"/>
</dbReference>
<proteinExistence type="predicted"/>
<dbReference type="PANTHER" id="PTHR11011">
    <property type="entry name" value="MALE STERILITY PROTEIN 2-RELATED"/>
    <property type="match status" value="1"/>
</dbReference>
<dbReference type="InterPro" id="IPR013120">
    <property type="entry name" value="FAR_NAD-bd"/>
</dbReference>
<organism evidence="2 3">
    <name type="scientific">Alkalibacillus salilacus</name>
    <dbReference type="NCBI Taxonomy" id="284582"/>
    <lineage>
        <taxon>Bacteria</taxon>
        <taxon>Bacillati</taxon>
        <taxon>Bacillota</taxon>
        <taxon>Bacilli</taxon>
        <taxon>Bacillales</taxon>
        <taxon>Bacillaceae</taxon>
        <taxon>Alkalibacillus</taxon>
    </lineage>
</organism>
<accession>A0ABT9VBG7</accession>
<evidence type="ECO:0000259" key="1">
    <source>
        <dbReference type="Pfam" id="PF07993"/>
    </source>
</evidence>
<protein>
    <submittedName>
        <fullName evidence="2">Nucleoside-diphosphate-sugar epimerase</fullName>
    </submittedName>
</protein>
<sequence length="348" mass="39229">MNILITGATGFLGTQLTQKLVNDSHHVYLLVRNRKKLEPLYQSLTDEQQELVHVVEGDLLQAELGITPEQKTALQGQIDALYHTAAYLSFDEAERDLVFDINLYGTKRALAFAKSIGVKTFIHVSTAYTLGEATTGYENLHPTDGAFVNTYEESKCFAEHEVMAEQDNLKTVIVRPAIIIGNSQSGEADTTFGLYGILRTVYLLKKRAQRKSDDHIFHLLIEEDTVSNLVPVDFVIDVLHASLTHGQAGTIYHATNPNPPTNGEIFTAIKEGMDFDQVKIVSYDEKGELSEEEQRLNQPLEVFKQYLNRSITFDRKNVKALLNQTNQQDLNMDHDMLLRIVDGFLEEQ</sequence>
<reference evidence="2 3" key="1">
    <citation type="submission" date="2023-07" db="EMBL/GenBank/DDBJ databases">
        <title>Genomic Encyclopedia of Type Strains, Phase IV (KMG-IV): sequencing the most valuable type-strain genomes for metagenomic binning, comparative biology and taxonomic classification.</title>
        <authorList>
            <person name="Goeker M."/>
        </authorList>
    </citation>
    <scope>NUCLEOTIDE SEQUENCE [LARGE SCALE GENOMIC DNA]</scope>
    <source>
        <strain evidence="2 3">DSM 16460</strain>
    </source>
</reference>
<dbReference type="InterPro" id="IPR026055">
    <property type="entry name" value="FAR"/>
</dbReference>
<keyword evidence="3" id="KW-1185">Reference proteome</keyword>
<name>A0ABT9VBG7_9BACI</name>
<dbReference type="SUPFAM" id="SSF51735">
    <property type="entry name" value="NAD(P)-binding Rossmann-fold domains"/>
    <property type="match status" value="1"/>
</dbReference>
<dbReference type="InterPro" id="IPR036291">
    <property type="entry name" value="NAD(P)-bd_dom_sf"/>
</dbReference>
<evidence type="ECO:0000313" key="2">
    <source>
        <dbReference type="EMBL" id="MDQ0158291.1"/>
    </source>
</evidence>
<dbReference type="EMBL" id="JAUSTQ010000001">
    <property type="protein sequence ID" value="MDQ0158291.1"/>
    <property type="molecule type" value="Genomic_DNA"/>
</dbReference>
<feature type="domain" description="Thioester reductase (TE)" evidence="1">
    <location>
        <begin position="5"/>
        <end position="238"/>
    </location>
</feature>
<dbReference type="Pfam" id="PF07993">
    <property type="entry name" value="NAD_binding_4"/>
    <property type="match status" value="1"/>
</dbReference>
<comment type="caution">
    <text evidence="2">The sequence shown here is derived from an EMBL/GenBank/DDBJ whole genome shotgun (WGS) entry which is preliminary data.</text>
</comment>